<gene>
    <name evidence="3" type="ORF">KIW84_040139</name>
</gene>
<reference evidence="3 4" key="1">
    <citation type="journal article" date="2022" name="Nat. Genet.">
        <title>Improved pea reference genome and pan-genome highlight genomic features and evolutionary characteristics.</title>
        <authorList>
            <person name="Yang T."/>
            <person name="Liu R."/>
            <person name="Luo Y."/>
            <person name="Hu S."/>
            <person name="Wang D."/>
            <person name="Wang C."/>
            <person name="Pandey M.K."/>
            <person name="Ge S."/>
            <person name="Xu Q."/>
            <person name="Li N."/>
            <person name="Li G."/>
            <person name="Huang Y."/>
            <person name="Saxena R.K."/>
            <person name="Ji Y."/>
            <person name="Li M."/>
            <person name="Yan X."/>
            <person name="He Y."/>
            <person name="Liu Y."/>
            <person name="Wang X."/>
            <person name="Xiang C."/>
            <person name="Varshney R.K."/>
            <person name="Ding H."/>
            <person name="Gao S."/>
            <person name="Zong X."/>
        </authorList>
    </citation>
    <scope>NUCLEOTIDE SEQUENCE [LARGE SCALE GENOMIC DNA]</scope>
    <source>
        <strain evidence="3 4">cv. Zhongwan 6</strain>
    </source>
</reference>
<evidence type="ECO:0000259" key="2">
    <source>
        <dbReference type="Pfam" id="PF26130"/>
    </source>
</evidence>
<protein>
    <recommendedName>
        <fullName evidence="2">PB1-like domain-containing protein</fullName>
    </recommendedName>
</protein>
<dbReference type="EMBL" id="JAMSHJ010000004">
    <property type="protein sequence ID" value="KAI5414524.1"/>
    <property type="molecule type" value="Genomic_DNA"/>
</dbReference>
<dbReference type="AlphaFoldDB" id="A0A9D4X4F7"/>
<dbReference type="Pfam" id="PF26130">
    <property type="entry name" value="PB1-like"/>
    <property type="match status" value="1"/>
</dbReference>
<proteinExistence type="predicted"/>
<evidence type="ECO:0000313" key="3">
    <source>
        <dbReference type="EMBL" id="KAI5414524.1"/>
    </source>
</evidence>
<feature type="region of interest" description="Disordered" evidence="1">
    <location>
        <begin position="190"/>
        <end position="218"/>
    </location>
</feature>
<dbReference type="Proteomes" id="UP001058974">
    <property type="component" value="Chromosome 4"/>
</dbReference>
<sequence length="234" mass="26583">MVQSRWCEDTYKLQMSQMFNVIFHHGGEFVRLNDGDTIYNGGVSTRVYEQLIDKWSMVNIHKLVNGWGYIEGAYKIWTKILDIDGNFFQIRNNDDACNFAAYTCATEVDGEMFVKHDVTGIEVIVNIHRCLNGMVELDGRDDEGVEGFNDSVDERTTAIADGFDGIDVPLPINEGTIVAGLLTGSKKKKWKDDKHVSDEQNNSDPDVSDDDNGSKFEKFRKGQLNKNFKFKWGM</sequence>
<comment type="caution">
    <text evidence="3">The sequence shown here is derived from an EMBL/GenBank/DDBJ whole genome shotgun (WGS) entry which is preliminary data.</text>
</comment>
<feature type="domain" description="PB1-like" evidence="2">
    <location>
        <begin position="15"/>
        <end position="116"/>
    </location>
</feature>
<organism evidence="3 4">
    <name type="scientific">Pisum sativum</name>
    <name type="common">Garden pea</name>
    <name type="synonym">Lathyrus oleraceus</name>
    <dbReference type="NCBI Taxonomy" id="3888"/>
    <lineage>
        <taxon>Eukaryota</taxon>
        <taxon>Viridiplantae</taxon>
        <taxon>Streptophyta</taxon>
        <taxon>Embryophyta</taxon>
        <taxon>Tracheophyta</taxon>
        <taxon>Spermatophyta</taxon>
        <taxon>Magnoliopsida</taxon>
        <taxon>eudicotyledons</taxon>
        <taxon>Gunneridae</taxon>
        <taxon>Pentapetalae</taxon>
        <taxon>rosids</taxon>
        <taxon>fabids</taxon>
        <taxon>Fabales</taxon>
        <taxon>Fabaceae</taxon>
        <taxon>Papilionoideae</taxon>
        <taxon>50 kb inversion clade</taxon>
        <taxon>NPAAA clade</taxon>
        <taxon>Hologalegina</taxon>
        <taxon>IRL clade</taxon>
        <taxon>Fabeae</taxon>
        <taxon>Lathyrus</taxon>
    </lineage>
</organism>
<evidence type="ECO:0000313" key="4">
    <source>
        <dbReference type="Proteomes" id="UP001058974"/>
    </source>
</evidence>
<keyword evidence="4" id="KW-1185">Reference proteome</keyword>
<evidence type="ECO:0000256" key="1">
    <source>
        <dbReference type="SAM" id="MobiDB-lite"/>
    </source>
</evidence>
<name>A0A9D4X4F7_PEA</name>
<accession>A0A9D4X4F7</accession>
<dbReference type="Gramene" id="Psat04G0013900-T1">
    <property type="protein sequence ID" value="KAI5414524.1"/>
    <property type="gene ID" value="KIW84_040139"/>
</dbReference>
<dbReference type="InterPro" id="IPR058594">
    <property type="entry name" value="PB1-like_dom_pln"/>
</dbReference>